<dbReference type="Pfam" id="PF12619">
    <property type="entry name" value="MCM2_N"/>
    <property type="match status" value="1"/>
</dbReference>
<dbReference type="EMBL" id="AMZH03009894">
    <property type="protein sequence ID" value="RRT55855.1"/>
    <property type="molecule type" value="Genomic_DNA"/>
</dbReference>
<evidence type="ECO:0000313" key="5">
    <source>
        <dbReference type="Proteomes" id="UP000287651"/>
    </source>
</evidence>
<dbReference type="Pfam" id="PF14551">
    <property type="entry name" value="MCM_N"/>
    <property type="match status" value="1"/>
</dbReference>
<feature type="domain" description="MCM N-terminal" evidence="2">
    <location>
        <begin position="141"/>
        <end position="201"/>
    </location>
</feature>
<evidence type="ECO:0000313" key="4">
    <source>
        <dbReference type="EMBL" id="RRT55855.1"/>
    </source>
</evidence>
<dbReference type="AlphaFoldDB" id="A0A426YVV9"/>
<dbReference type="GO" id="GO:0005524">
    <property type="term" value="F:ATP binding"/>
    <property type="evidence" value="ECO:0007669"/>
    <property type="project" value="InterPro"/>
</dbReference>
<evidence type="ECO:0000259" key="2">
    <source>
        <dbReference type="Pfam" id="PF14551"/>
    </source>
</evidence>
<gene>
    <name evidence="4" type="ORF">B296_00027311</name>
</gene>
<evidence type="ECO:0000256" key="1">
    <source>
        <dbReference type="SAM" id="MobiDB-lite"/>
    </source>
</evidence>
<evidence type="ECO:0000259" key="3">
    <source>
        <dbReference type="Pfam" id="PF23669"/>
    </source>
</evidence>
<dbReference type="GO" id="GO:0005634">
    <property type="term" value="C:nucleus"/>
    <property type="evidence" value="ECO:0007669"/>
    <property type="project" value="InterPro"/>
</dbReference>
<dbReference type="InterPro" id="IPR059098">
    <property type="entry name" value="WHD_MCM2"/>
</dbReference>
<dbReference type="GO" id="GO:0003677">
    <property type="term" value="F:DNA binding"/>
    <property type="evidence" value="ECO:0007669"/>
    <property type="project" value="InterPro"/>
</dbReference>
<dbReference type="SUPFAM" id="SSF50249">
    <property type="entry name" value="Nucleic acid-binding proteins"/>
    <property type="match status" value="1"/>
</dbReference>
<dbReference type="InterPro" id="IPR012340">
    <property type="entry name" value="NA-bd_OB-fold"/>
</dbReference>
<dbReference type="Proteomes" id="UP000287651">
    <property type="component" value="Unassembled WGS sequence"/>
</dbReference>
<sequence length="299" mass="35050">MGLVGYRDYRRMDDQDRYDSVGMDDSMEDERDLDQIMADRRAAEMELDAREGRTGGIHDRKLPQMLYDQGVLKRHVSVADMDDDINFRRPKRFRADFRPPAGGRSEDDTEGSTQSSPGRFQRGHSRDDVPVTDQTDDDQYECSLEIDYKQFIYTEANIAIWLADAPQSVLEVMEEVAKNVVFDMHKNYKNIHQKIFVRITNLPVYDQIRNISYRKYMTFKKDFNELLLHLLRILVKDALHFEEIVSGTTARLMHIEFWLGQAQEYEIYDLKPFFSSAHFTSSNFILDESRGVIKHPLAR</sequence>
<protein>
    <submittedName>
        <fullName evidence="4">Uncharacterized protein</fullName>
    </submittedName>
</protein>
<dbReference type="InterPro" id="IPR027925">
    <property type="entry name" value="MCM_N"/>
</dbReference>
<reference evidence="4 5" key="1">
    <citation type="journal article" date="2014" name="Agronomy (Basel)">
        <title>A Draft Genome Sequence for Ensete ventricosum, the Drought-Tolerant Tree Against Hunger.</title>
        <authorList>
            <person name="Harrison J."/>
            <person name="Moore K.A."/>
            <person name="Paszkiewicz K."/>
            <person name="Jones T."/>
            <person name="Grant M."/>
            <person name="Ambacheew D."/>
            <person name="Muzemil S."/>
            <person name="Studholme D.J."/>
        </authorList>
    </citation>
    <scope>NUCLEOTIDE SEQUENCE [LARGE SCALE GENOMIC DNA]</scope>
</reference>
<dbReference type="Pfam" id="PF23669">
    <property type="entry name" value="WHD_MCM2"/>
    <property type="match status" value="1"/>
</dbReference>
<accession>A0A426YVV9</accession>
<dbReference type="InterPro" id="IPR008045">
    <property type="entry name" value="MCM2"/>
</dbReference>
<proteinExistence type="predicted"/>
<dbReference type="GO" id="GO:0006270">
    <property type="term" value="P:DNA replication initiation"/>
    <property type="evidence" value="ECO:0007669"/>
    <property type="project" value="InterPro"/>
</dbReference>
<feature type="region of interest" description="Disordered" evidence="1">
    <location>
        <begin position="91"/>
        <end position="136"/>
    </location>
</feature>
<comment type="caution">
    <text evidence="4">The sequence shown here is derived from an EMBL/GenBank/DDBJ whole genome shotgun (WGS) entry which is preliminary data.</text>
</comment>
<feature type="domain" description="DNA replication licensing factor MCM2-like winged-helix" evidence="3">
    <location>
        <begin position="221"/>
        <end position="293"/>
    </location>
</feature>
<organism evidence="4 5">
    <name type="scientific">Ensete ventricosum</name>
    <name type="common">Abyssinian banana</name>
    <name type="synonym">Musa ensete</name>
    <dbReference type="NCBI Taxonomy" id="4639"/>
    <lineage>
        <taxon>Eukaryota</taxon>
        <taxon>Viridiplantae</taxon>
        <taxon>Streptophyta</taxon>
        <taxon>Embryophyta</taxon>
        <taxon>Tracheophyta</taxon>
        <taxon>Spermatophyta</taxon>
        <taxon>Magnoliopsida</taxon>
        <taxon>Liliopsida</taxon>
        <taxon>Zingiberales</taxon>
        <taxon>Musaceae</taxon>
        <taxon>Ensete</taxon>
    </lineage>
</organism>
<dbReference type="GO" id="GO:0042555">
    <property type="term" value="C:MCM complex"/>
    <property type="evidence" value="ECO:0007669"/>
    <property type="project" value="InterPro"/>
</dbReference>
<dbReference type="Gene3D" id="3.30.1640.10">
    <property type="entry name" value="mini-chromosome maintenance (MCM) complex, chain A, domain 1"/>
    <property type="match status" value="1"/>
</dbReference>
<name>A0A426YVV9_ENSVE</name>